<comment type="caution">
    <text evidence="1">The sequence shown here is derived from an EMBL/GenBank/DDBJ whole genome shotgun (WGS) entry which is preliminary data.</text>
</comment>
<accession>A0ACB8RJX1</accession>
<organism evidence="1 2">
    <name type="scientific">Auriscalpium vulgare</name>
    <dbReference type="NCBI Taxonomy" id="40419"/>
    <lineage>
        <taxon>Eukaryota</taxon>
        <taxon>Fungi</taxon>
        <taxon>Dikarya</taxon>
        <taxon>Basidiomycota</taxon>
        <taxon>Agaricomycotina</taxon>
        <taxon>Agaricomycetes</taxon>
        <taxon>Russulales</taxon>
        <taxon>Auriscalpiaceae</taxon>
        <taxon>Auriscalpium</taxon>
    </lineage>
</organism>
<reference evidence="1" key="1">
    <citation type="submission" date="2021-02" db="EMBL/GenBank/DDBJ databases">
        <authorList>
            <consortium name="DOE Joint Genome Institute"/>
            <person name="Ahrendt S."/>
            <person name="Looney B.P."/>
            <person name="Miyauchi S."/>
            <person name="Morin E."/>
            <person name="Drula E."/>
            <person name="Courty P.E."/>
            <person name="Chicoki N."/>
            <person name="Fauchery L."/>
            <person name="Kohler A."/>
            <person name="Kuo A."/>
            <person name="Labutti K."/>
            <person name="Pangilinan J."/>
            <person name="Lipzen A."/>
            <person name="Riley R."/>
            <person name="Andreopoulos W."/>
            <person name="He G."/>
            <person name="Johnson J."/>
            <person name="Barry K.W."/>
            <person name="Grigoriev I.V."/>
            <person name="Nagy L."/>
            <person name="Hibbett D."/>
            <person name="Henrissat B."/>
            <person name="Matheny P.B."/>
            <person name="Labbe J."/>
            <person name="Martin F."/>
        </authorList>
    </citation>
    <scope>NUCLEOTIDE SEQUENCE</scope>
    <source>
        <strain evidence="1">FP105234-sp</strain>
    </source>
</reference>
<protein>
    <submittedName>
        <fullName evidence="1">Uncharacterized protein</fullName>
    </submittedName>
</protein>
<proteinExistence type="predicted"/>
<dbReference type="EMBL" id="MU275986">
    <property type="protein sequence ID" value="KAI0044345.1"/>
    <property type="molecule type" value="Genomic_DNA"/>
</dbReference>
<dbReference type="Proteomes" id="UP000814033">
    <property type="component" value="Unassembled WGS sequence"/>
</dbReference>
<reference evidence="1" key="2">
    <citation type="journal article" date="2022" name="New Phytol.">
        <title>Evolutionary transition to the ectomycorrhizal habit in the genomes of a hyperdiverse lineage of mushroom-forming fungi.</title>
        <authorList>
            <person name="Looney B."/>
            <person name="Miyauchi S."/>
            <person name="Morin E."/>
            <person name="Drula E."/>
            <person name="Courty P.E."/>
            <person name="Kohler A."/>
            <person name="Kuo A."/>
            <person name="LaButti K."/>
            <person name="Pangilinan J."/>
            <person name="Lipzen A."/>
            <person name="Riley R."/>
            <person name="Andreopoulos W."/>
            <person name="He G."/>
            <person name="Johnson J."/>
            <person name="Nolan M."/>
            <person name="Tritt A."/>
            <person name="Barry K.W."/>
            <person name="Grigoriev I.V."/>
            <person name="Nagy L.G."/>
            <person name="Hibbett D."/>
            <person name="Henrissat B."/>
            <person name="Matheny P.B."/>
            <person name="Labbe J."/>
            <person name="Martin F.M."/>
        </authorList>
    </citation>
    <scope>NUCLEOTIDE SEQUENCE</scope>
    <source>
        <strain evidence="1">FP105234-sp</strain>
    </source>
</reference>
<evidence type="ECO:0000313" key="2">
    <source>
        <dbReference type="Proteomes" id="UP000814033"/>
    </source>
</evidence>
<evidence type="ECO:0000313" key="1">
    <source>
        <dbReference type="EMBL" id="KAI0044345.1"/>
    </source>
</evidence>
<keyword evidence="2" id="KW-1185">Reference proteome</keyword>
<sequence>MMLQCQVRLGEIYAVRVVASSGVGGLRTGDLSAQSSRRKLAFSRRTHCVELPLTSRKAGENDAYLPVAQPLDARYFRPSQRKASGTNCMRWMQLRETKSSRRSRRASTSCRARGCSAAYSLRRSDWAHSTRTRTEWRELSGRGMYAPNRIGRLMRIYPSGCGRRTVVAGVGGR</sequence>
<name>A0ACB8RJX1_9AGAM</name>
<gene>
    <name evidence="1" type="ORF">FA95DRAFT_267420</name>
</gene>